<dbReference type="GO" id="GO:0005085">
    <property type="term" value="F:guanyl-nucleotide exchange factor activity"/>
    <property type="evidence" value="ECO:0007669"/>
    <property type="project" value="UniProtKB-KW"/>
</dbReference>
<feature type="region of interest" description="Disordered" evidence="6">
    <location>
        <begin position="488"/>
        <end position="564"/>
    </location>
</feature>
<evidence type="ECO:0000256" key="4">
    <source>
        <dbReference type="ARBA" id="ARBA00023006"/>
    </source>
</evidence>
<comment type="similarity">
    <text evidence="5">Belongs to the SMCR8 family.</text>
</comment>
<feature type="compositionally biased region" description="Basic and acidic residues" evidence="6">
    <location>
        <begin position="643"/>
        <end position="655"/>
    </location>
</feature>
<comment type="caution">
    <text evidence="8">The sequence shown here is derived from an EMBL/GenBank/DDBJ whole genome shotgun (WGS) entry which is preliminary data.</text>
</comment>
<protein>
    <submittedName>
        <fullName evidence="8">Smith-Magenis syndrome chromosomal region candidate 8</fullName>
    </submittedName>
</protein>
<dbReference type="GO" id="GO:0005096">
    <property type="term" value="F:GTPase activator activity"/>
    <property type="evidence" value="ECO:0007669"/>
    <property type="project" value="InterPro"/>
</dbReference>
<dbReference type="Pfam" id="PF11704">
    <property type="entry name" value="Folliculin"/>
    <property type="match status" value="1"/>
</dbReference>
<feature type="compositionally biased region" description="Polar residues" evidence="6">
    <location>
        <begin position="452"/>
        <end position="474"/>
    </location>
</feature>
<feature type="compositionally biased region" description="Acidic residues" evidence="6">
    <location>
        <begin position="656"/>
        <end position="665"/>
    </location>
</feature>
<dbReference type="PROSITE" id="PS51834">
    <property type="entry name" value="DENN_FLCN_SMCR8"/>
    <property type="match status" value="1"/>
</dbReference>
<feature type="region of interest" description="Disordered" evidence="6">
    <location>
        <begin position="680"/>
        <end position="719"/>
    </location>
</feature>
<feature type="region of interest" description="Disordered" evidence="6">
    <location>
        <begin position="576"/>
        <end position="667"/>
    </location>
</feature>
<dbReference type="Proteomes" id="UP000735302">
    <property type="component" value="Unassembled WGS sequence"/>
</dbReference>
<dbReference type="InterPro" id="IPR037521">
    <property type="entry name" value="FLCN/SMCR8_DENN"/>
</dbReference>
<dbReference type="InterPro" id="IPR037520">
    <property type="entry name" value="Folliculin/SMCR8_longin"/>
</dbReference>
<feature type="region of interest" description="Disordered" evidence="6">
    <location>
        <begin position="447"/>
        <end position="475"/>
    </location>
</feature>
<keyword evidence="3" id="KW-0344">Guanine-nucleotide releasing factor</keyword>
<feature type="compositionally biased region" description="Polar residues" evidence="6">
    <location>
        <begin position="687"/>
        <end position="700"/>
    </location>
</feature>
<keyword evidence="9" id="KW-1185">Reference proteome</keyword>
<accession>A0AAV3Y3S3</accession>
<evidence type="ECO:0000313" key="8">
    <source>
        <dbReference type="EMBL" id="GFN77489.1"/>
    </source>
</evidence>
<organism evidence="8 9">
    <name type="scientific">Plakobranchus ocellatus</name>
    <dbReference type="NCBI Taxonomy" id="259542"/>
    <lineage>
        <taxon>Eukaryota</taxon>
        <taxon>Metazoa</taxon>
        <taxon>Spiralia</taxon>
        <taxon>Lophotrochozoa</taxon>
        <taxon>Mollusca</taxon>
        <taxon>Gastropoda</taxon>
        <taxon>Heterobranchia</taxon>
        <taxon>Euthyneura</taxon>
        <taxon>Panpulmonata</taxon>
        <taxon>Sacoglossa</taxon>
        <taxon>Placobranchoidea</taxon>
        <taxon>Plakobranchidae</taxon>
        <taxon>Plakobranchus</taxon>
    </lineage>
</organism>
<feature type="compositionally biased region" description="Basic and acidic residues" evidence="6">
    <location>
        <begin position="495"/>
        <end position="504"/>
    </location>
</feature>
<dbReference type="EMBL" id="BLXT01000480">
    <property type="protein sequence ID" value="GFN77489.1"/>
    <property type="molecule type" value="Genomic_DNA"/>
</dbReference>
<evidence type="ECO:0000313" key="9">
    <source>
        <dbReference type="Proteomes" id="UP000735302"/>
    </source>
</evidence>
<dbReference type="GO" id="GO:0005737">
    <property type="term" value="C:cytoplasm"/>
    <property type="evidence" value="ECO:0007669"/>
    <property type="project" value="UniProtKB-SubCell"/>
</dbReference>
<keyword evidence="4" id="KW-0072">Autophagy</keyword>
<reference evidence="8 9" key="1">
    <citation type="journal article" date="2021" name="Elife">
        <title>Chloroplast acquisition without the gene transfer in kleptoplastic sea slugs, Plakobranchus ocellatus.</title>
        <authorList>
            <person name="Maeda T."/>
            <person name="Takahashi S."/>
            <person name="Yoshida T."/>
            <person name="Shimamura S."/>
            <person name="Takaki Y."/>
            <person name="Nagai Y."/>
            <person name="Toyoda A."/>
            <person name="Suzuki Y."/>
            <person name="Arimoto A."/>
            <person name="Ishii H."/>
            <person name="Satoh N."/>
            <person name="Nishiyama T."/>
            <person name="Hasebe M."/>
            <person name="Maruyama T."/>
            <person name="Minagawa J."/>
            <person name="Obokata J."/>
            <person name="Shigenobu S."/>
        </authorList>
    </citation>
    <scope>NUCLEOTIDE SEQUENCE [LARGE SCALE GENOMIC DNA]</scope>
</reference>
<proteinExistence type="inferred from homology"/>
<comment type="subcellular location">
    <subcellularLocation>
        <location evidence="1">Cytoplasm</location>
    </subcellularLocation>
</comment>
<dbReference type="AlphaFoldDB" id="A0AAV3Y3S3"/>
<dbReference type="GO" id="GO:0032045">
    <property type="term" value="C:guanyl-nucleotide exchange factor complex"/>
    <property type="evidence" value="ECO:0007669"/>
    <property type="project" value="TreeGrafter"/>
</dbReference>
<evidence type="ECO:0000256" key="2">
    <source>
        <dbReference type="ARBA" id="ARBA00022490"/>
    </source>
</evidence>
<dbReference type="PANTHER" id="PTHR31334">
    <property type="entry name" value="SMITH-MAGENIS SYNDROME REGION GENE 8 PROTEIN"/>
    <property type="match status" value="1"/>
</dbReference>
<gene>
    <name evidence="8" type="ORF">PoB_000399500</name>
</gene>
<evidence type="ECO:0000259" key="7">
    <source>
        <dbReference type="PROSITE" id="PS51834"/>
    </source>
</evidence>
<sequence>MFGEYAQIARYVQSSQESLNQNDLYGVEPLPPYLRPSLIPPQPWGLKREKTGLGEDFIMVAEFSELEGPKPLMTIPKDGGAGFDQNMFAVKILAVDHQHSTEGFTITEDAQVVYSDQELGVYAFVHHLVLFDNTARGFVRPYCIAYVTSQQRKIMSFYEEISWQMKKAARYLKYGNRMVFVGDLERHLKDLDHTKGVLLNQVSKMRLKDSDVGDAGQDIRKNAEAELYKGLQTIRQSNLEIMEILSILKPLLSDRRLEARFKVLEERAFQHQFPSNPDNLSLQENWYNDLSALNGLDTRYGSLNEPRLSPLTLFKPKEYKPLLVETKKAKRFNSALRGLHELCSWGAKEGLKKLRCFHEFFKRDLILLMLDRNESQMKYPSFSSVCHAECMTGNFLSGINGSETSNFIPEEAMLGFSREYLRPNGSIGSFDSLESFKSADSQSLSLAMREGSPSSVRTGDSQIGNNFESAQSSPRKYDFSLLTENEYYSDEDTPQTEKQDEGFDSRQGSSSSGSDVAGQPDVFGHPASHGLAFDTGWSESAQSSGSAKADHSFDSWGSAGHKPVKGVARVTLRRGLENSLESSKSLDPAMADTGLSKTEITSRKESSETKGQNAANASAQDNENLPLVVYESQTPQITGSGFPKREGLNRKKSALESDEAPEDCASDWSYERKDTLLADSQTKESTEATYVSSDSFQSVSGRPHAPSPSSQVKEGATEDRQVVDRNLGLTHHLASLHATIVRADSDNSSVFTEISSKELVPHLLRPEILYSSYKGSSSSPNYGLDDVDPCDDYVDIPASIVASPWRPKYGSLSVGDWVNNVGHGRPGYCLLEVLTTYQHMQHVIGSLLIGRPVLIAGSARFEGEVCRLVNALSVFVGSVRRKRQHVLEWMSKPPRVSDLTRLRLVGVCRPDRRLLESFIPSAVRQTCTIMDVEKKIVLAPPYQGHFIPALLSKRKVFKTDAQLLSFIQWWLMDIMSKAFLFYHSFCMSSAGSIIYSQSAKDQRDSYCGAVSAVMARLGVKDSDCDILEHLAELAKFSQLEQSGSHGNNQSCGSMPVPLRLHQKVCQVFRC</sequence>
<evidence type="ECO:0000256" key="3">
    <source>
        <dbReference type="ARBA" id="ARBA00022658"/>
    </source>
</evidence>
<evidence type="ECO:0000256" key="1">
    <source>
        <dbReference type="ARBA" id="ARBA00004496"/>
    </source>
</evidence>
<feature type="domain" description="UDENN FLCN/SMCR8-type" evidence="7">
    <location>
        <begin position="48"/>
        <end position="1035"/>
    </location>
</feature>
<dbReference type="PANTHER" id="PTHR31334:SF1">
    <property type="entry name" value="GUANINE NUCLEOTIDE EXCHANGE PROTEIN SMCR8"/>
    <property type="match status" value="1"/>
</dbReference>
<evidence type="ECO:0000256" key="6">
    <source>
        <dbReference type="SAM" id="MobiDB-lite"/>
    </source>
</evidence>
<evidence type="ECO:0000256" key="5">
    <source>
        <dbReference type="ARBA" id="ARBA00038137"/>
    </source>
</evidence>
<dbReference type="GO" id="GO:0006914">
    <property type="term" value="P:autophagy"/>
    <property type="evidence" value="ECO:0007669"/>
    <property type="project" value="UniProtKB-KW"/>
</dbReference>
<feature type="compositionally biased region" description="Polar residues" evidence="6">
    <location>
        <begin position="609"/>
        <end position="623"/>
    </location>
</feature>
<name>A0AAV3Y3S3_9GAST</name>
<keyword evidence="2" id="KW-0963">Cytoplasm</keyword>
<feature type="compositionally biased region" description="Polar residues" evidence="6">
    <location>
        <begin position="537"/>
        <end position="546"/>
    </location>
</feature>